<organism evidence="1 2">
    <name type="scientific">Treponema ruminis</name>
    <dbReference type="NCBI Taxonomy" id="744515"/>
    <lineage>
        <taxon>Bacteria</taxon>
        <taxon>Pseudomonadati</taxon>
        <taxon>Spirochaetota</taxon>
        <taxon>Spirochaetia</taxon>
        <taxon>Spirochaetales</taxon>
        <taxon>Treponemataceae</taxon>
        <taxon>Treponema</taxon>
    </lineage>
</organism>
<name>A0A7W8LMD7_9SPIR</name>
<dbReference type="RefSeq" id="WP_206173046.1">
    <property type="nucleotide sequence ID" value="NZ_JACHFQ010000005.1"/>
</dbReference>
<dbReference type="Proteomes" id="UP000518887">
    <property type="component" value="Unassembled WGS sequence"/>
</dbReference>
<reference evidence="1 2" key="1">
    <citation type="submission" date="2020-08" db="EMBL/GenBank/DDBJ databases">
        <title>Genomic Encyclopedia of Type Strains, Phase IV (KMG-IV): sequencing the most valuable type-strain genomes for metagenomic binning, comparative biology and taxonomic classification.</title>
        <authorList>
            <person name="Goeker M."/>
        </authorList>
    </citation>
    <scope>NUCLEOTIDE SEQUENCE [LARGE SCALE GENOMIC DNA]</scope>
    <source>
        <strain evidence="1 2">DSM 103462</strain>
    </source>
</reference>
<proteinExistence type="predicted"/>
<dbReference type="Pfam" id="PF08011">
    <property type="entry name" value="PDDEXK_9"/>
    <property type="match status" value="1"/>
</dbReference>
<evidence type="ECO:0000313" key="1">
    <source>
        <dbReference type="EMBL" id="MBB5226278.1"/>
    </source>
</evidence>
<comment type="caution">
    <text evidence="1">The sequence shown here is derived from an EMBL/GenBank/DDBJ whole genome shotgun (WGS) entry which is preliminary data.</text>
</comment>
<sequence length="78" mass="8867">MTTGKGFADVVFIPFVPNLPAMIIELKRNGTAESALNQIKEKKYFDSLSAYTGDLLFVGINYDEYTKTHECRIEQFVK</sequence>
<dbReference type="AlphaFoldDB" id="A0A7W8LMD7"/>
<dbReference type="InterPro" id="IPR012547">
    <property type="entry name" value="PDDEXK_9"/>
</dbReference>
<accession>A0A7W8LMD7</accession>
<protein>
    <submittedName>
        <fullName evidence="1">Uncharacterized protein</fullName>
    </submittedName>
</protein>
<dbReference type="EMBL" id="JACHFQ010000005">
    <property type="protein sequence ID" value="MBB5226278.1"/>
    <property type="molecule type" value="Genomic_DNA"/>
</dbReference>
<keyword evidence="2" id="KW-1185">Reference proteome</keyword>
<gene>
    <name evidence="1" type="ORF">HNP76_001651</name>
</gene>
<evidence type="ECO:0000313" key="2">
    <source>
        <dbReference type="Proteomes" id="UP000518887"/>
    </source>
</evidence>